<dbReference type="EMBL" id="JAVHJS010000006">
    <property type="protein sequence ID" value="KAK2855019.1"/>
    <property type="molecule type" value="Genomic_DNA"/>
</dbReference>
<dbReference type="SMART" id="SM00049">
    <property type="entry name" value="DEP"/>
    <property type="match status" value="1"/>
</dbReference>
<dbReference type="PROSITE" id="PS50186">
    <property type="entry name" value="DEP"/>
    <property type="match status" value="1"/>
</dbReference>
<evidence type="ECO:0000256" key="2">
    <source>
        <dbReference type="PROSITE-ProRule" id="PRU00168"/>
    </source>
</evidence>
<dbReference type="Proteomes" id="UP001187315">
    <property type="component" value="Unassembled WGS sequence"/>
</dbReference>
<evidence type="ECO:0000313" key="6">
    <source>
        <dbReference type="EMBL" id="KAK2855019.1"/>
    </source>
</evidence>
<feature type="region of interest" description="Disordered" evidence="3">
    <location>
        <begin position="275"/>
        <end position="305"/>
    </location>
</feature>
<reference evidence="6" key="1">
    <citation type="submission" date="2023-08" db="EMBL/GenBank/DDBJ databases">
        <title>Pelteobagrus vachellii genome.</title>
        <authorList>
            <person name="Liu H."/>
        </authorList>
    </citation>
    <scope>NUCLEOTIDE SEQUENCE</scope>
    <source>
        <strain evidence="6">PRFRI_2022a</strain>
        <tissue evidence="6">Muscle</tissue>
    </source>
</reference>
<dbReference type="InterPro" id="IPR036388">
    <property type="entry name" value="WH-like_DNA-bd_sf"/>
</dbReference>
<dbReference type="InterPro" id="IPR001895">
    <property type="entry name" value="RASGEF_cat_dom"/>
</dbReference>
<gene>
    <name evidence="6" type="ORF">Q7C36_006888</name>
</gene>
<evidence type="ECO:0008006" key="8">
    <source>
        <dbReference type="Google" id="ProtNLM"/>
    </source>
</evidence>
<dbReference type="Gene3D" id="1.10.10.10">
    <property type="entry name" value="Winged helix-like DNA-binding domain superfamily/Winged helix DNA-binding domain"/>
    <property type="match status" value="1"/>
</dbReference>
<dbReference type="InterPro" id="IPR036390">
    <property type="entry name" value="WH_DNA-bd_sf"/>
</dbReference>
<dbReference type="InterPro" id="IPR023578">
    <property type="entry name" value="Ras_GEF_dom_sf"/>
</dbReference>
<comment type="caution">
    <text evidence="6">The sequence shown here is derived from an EMBL/GenBank/DDBJ whole genome shotgun (WGS) entry which is preliminary data.</text>
</comment>
<proteinExistence type="predicted"/>
<dbReference type="InterPro" id="IPR000651">
    <property type="entry name" value="Ras-like_Gua-exchang_fac_N"/>
</dbReference>
<evidence type="ECO:0000256" key="1">
    <source>
        <dbReference type="ARBA" id="ARBA00022658"/>
    </source>
</evidence>
<sequence>MKTLPPEAPGLQVNMAMLEESPLPGKSDLLYLRWSLVVKEQQARLSPSREDAPVINKHTPLCRKKSSQGIASEEQPPETISCLISDTRHKVCVQNVSCAGRALRNAFLSNGQENWKAHVKLARIIKRSFIGRELVQWLTEQCVFVGNRNAAARVWNGLLELGILLSVERLAVFEDSETLYQFSFEECEAQSCAFRNQIQWQNGVNVLLGLAPQTPLHVSPKPSEREHKKHSLACSSVDVVQMRALEQLTSKVQNELTAALARKGKCKSMIEDIVPEHPLDLPPSTLPSSGQKQGPETGVRNREDMSRMEMVQRLAKDGCRLLHSPLKPTERPAEPLGDTAVRVCMRERSREMLLLQRTTSEQAPSSSSSSSPSTLARRYASVPASPERVLEHLLSHLKLDEDSGSPQARETESLLDDFLLTYPVFMSTSDLCQALLGQYPFLILTQLQPRSRFMTFFCFGALTVLLPTYCLKRSRTKNEGKESLLRKRKVLHLLSQWIALGRDTLQDGEHTKVFLKMLYRCNKALFHQLSLKETWQPTRTAPRQNKEVLCHVYVTVDSYVSVRTHSEVTVQELLTAVAERLECAEDDMVLVAVTYSRGKEPLQPQQCVYSDSLGAVTRLCVCRRDLTEITSLVTDNGQMQQPTIRMLTMNTWDIAVALTNCDWSLFRNLQEQELVYFTLSRDSCSGHTAALELLLQRCNEVQQWVMTEVLLCPMLCKRVQLFKKFIKTAAHCKTQRNLNSFFAIIMGLNTPAVSRLTQTWEKVPGKFKKLFSELESLTDPSFNHKAYRDAFKKMKSPKIPFLPLLLKDITFIHEGNKTFLDNLVNFEKLHMMADMVRVIRHCQTDHMGNMLSQKESPDVKAYINYLHIIDNQQTLFELSHRLETKV</sequence>
<evidence type="ECO:0000259" key="5">
    <source>
        <dbReference type="PROSITE" id="PS50186"/>
    </source>
</evidence>
<dbReference type="AlphaFoldDB" id="A0AA88SZY3"/>
<dbReference type="PROSITE" id="PS50009">
    <property type="entry name" value="RASGEF_CAT"/>
    <property type="match status" value="1"/>
</dbReference>
<organism evidence="6 7">
    <name type="scientific">Tachysurus vachellii</name>
    <name type="common">Darkbarbel catfish</name>
    <name type="synonym">Pelteobagrus vachellii</name>
    <dbReference type="NCBI Taxonomy" id="175792"/>
    <lineage>
        <taxon>Eukaryota</taxon>
        <taxon>Metazoa</taxon>
        <taxon>Chordata</taxon>
        <taxon>Craniata</taxon>
        <taxon>Vertebrata</taxon>
        <taxon>Euteleostomi</taxon>
        <taxon>Actinopterygii</taxon>
        <taxon>Neopterygii</taxon>
        <taxon>Teleostei</taxon>
        <taxon>Ostariophysi</taxon>
        <taxon>Siluriformes</taxon>
        <taxon>Bagridae</taxon>
        <taxon>Tachysurus</taxon>
    </lineage>
</organism>
<dbReference type="Gene3D" id="1.10.840.10">
    <property type="entry name" value="Ras guanine-nucleotide exchange factors catalytic domain"/>
    <property type="match status" value="1"/>
</dbReference>
<dbReference type="Gene3D" id="3.10.20.90">
    <property type="entry name" value="Phosphatidylinositol 3-kinase Catalytic Subunit, Chain A, domain 1"/>
    <property type="match status" value="1"/>
</dbReference>
<dbReference type="FunFam" id="1.10.840.10:FF:000002">
    <property type="entry name" value="Rap guanine nucleotide exchange factor 4"/>
    <property type="match status" value="1"/>
</dbReference>
<dbReference type="InterPro" id="IPR029071">
    <property type="entry name" value="Ubiquitin-like_domsf"/>
</dbReference>
<dbReference type="InterPro" id="IPR008937">
    <property type="entry name" value="Ras-like_GEF"/>
</dbReference>
<dbReference type="SUPFAM" id="SSF54236">
    <property type="entry name" value="Ubiquitin-like"/>
    <property type="match status" value="1"/>
</dbReference>
<keyword evidence="1 2" id="KW-0344">Guanine-nucleotide releasing factor</keyword>
<dbReference type="GO" id="GO:0005886">
    <property type="term" value="C:plasma membrane"/>
    <property type="evidence" value="ECO:0007669"/>
    <property type="project" value="TreeGrafter"/>
</dbReference>
<dbReference type="Gene3D" id="1.20.870.10">
    <property type="entry name" value="Son of sevenless (SoS) protein Chain: S domain 1"/>
    <property type="match status" value="1"/>
</dbReference>
<dbReference type="CDD" id="cd00155">
    <property type="entry name" value="RasGEF"/>
    <property type="match status" value="1"/>
</dbReference>
<dbReference type="InterPro" id="IPR019804">
    <property type="entry name" value="Ras_G-nucl-exch_fac_CS"/>
</dbReference>
<dbReference type="GO" id="GO:0005085">
    <property type="term" value="F:guanyl-nucleotide exchange factor activity"/>
    <property type="evidence" value="ECO:0007669"/>
    <property type="project" value="UniProtKB-KW"/>
</dbReference>
<dbReference type="InterPro" id="IPR036964">
    <property type="entry name" value="RASGEF_cat_dom_sf"/>
</dbReference>
<dbReference type="Pfam" id="PF00618">
    <property type="entry name" value="RasGEF_N"/>
    <property type="match status" value="1"/>
</dbReference>
<dbReference type="Pfam" id="PF00617">
    <property type="entry name" value="RasGEF"/>
    <property type="match status" value="1"/>
</dbReference>
<protein>
    <recommendedName>
        <fullName evidence="8">Rap guanine nucleotide exchange factor 5</fullName>
    </recommendedName>
</protein>
<dbReference type="InterPro" id="IPR000591">
    <property type="entry name" value="DEP_dom"/>
</dbReference>
<dbReference type="GO" id="GO:0007265">
    <property type="term" value="P:Ras protein signal transduction"/>
    <property type="evidence" value="ECO:0007669"/>
    <property type="project" value="TreeGrafter"/>
</dbReference>
<feature type="domain" description="DEP" evidence="5">
    <location>
        <begin position="125"/>
        <end position="184"/>
    </location>
</feature>
<evidence type="ECO:0000313" key="7">
    <source>
        <dbReference type="Proteomes" id="UP001187315"/>
    </source>
</evidence>
<dbReference type="SMART" id="SM00147">
    <property type="entry name" value="RasGEF"/>
    <property type="match status" value="1"/>
</dbReference>
<dbReference type="SUPFAM" id="SSF46785">
    <property type="entry name" value="Winged helix' DNA-binding domain"/>
    <property type="match status" value="1"/>
</dbReference>
<feature type="domain" description="Ras-GEF" evidence="4">
    <location>
        <begin position="650"/>
        <end position="885"/>
    </location>
</feature>
<feature type="compositionally biased region" description="Low complexity" evidence="3">
    <location>
        <begin position="364"/>
        <end position="373"/>
    </location>
</feature>
<dbReference type="Pfam" id="PF00610">
    <property type="entry name" value="DEP"/>
    <property type="match status" value="1"/>
</dbReference>
<evidence type="ECO:0000256" key="3">
    <source>
        <dbReference type="SAM" id="MobiDB-lite"/>
    </source>
</evidence>
<dbReference type="PANTHER" id="PTHR23113:SF26">
    <property type="entry name" value="RAP GUANINE NUCLEOTIDE EXCHANGE FACTOR 5"/>
    <property type="match status" value="1"/>
</dbReference>
<keyword evidence="7" id="KW-1185">Reference proteome</keyword>
<dbReference type="SUPFAM" id="SSF48366">
    <property type="entry name" value="Ras GEF"/>
    <property type="match status" value="1"/>
</dbReference>
<accession>A0AA88SZY3</accession>
<dbReference type="PROSITE" id="PS00720">
    <property type="entry name" value="RASGEF"/>
    <property type="match status" value="1"/>
</dbReference>
<dbReference type="PANTHER" id="PTHR23113">
    <property type="entry name" value="GUANINE NUCLEOTIDE EXCHANGE FACTOR"/>
    <property type="match status" value="1"/>
</dbReference>
<feature type="region of interest" description="Disordered" evidence="3">
    <location>
        <begin position="355"/>
        <end position="381"/>
    </location>
</feature>
<name>A0AA88SZY3_TACVA</name>
<evidence type="ECO:0000259" key="4">
    <source>
        <dbReference type="PROSITE" id="PS50009"/>
    </source>
</evidence>